<organism evidence="1">
    <name type="scientific">Palpitomonas bilix</name>
    <dbReference type="NCBI Taxonomy" id="652834"/>
    <lineage>
        <taxon>Eukaryota</taxon>
        <taxon>Eukaryota incertae sedis</taxon>
    </lineage>
</organism>
<proteinExistence type="predicted"/>
<gene>
    <name evidence="1" type="ORF">PBIL07802_LOCUS23637</name>
    <name evidence="2" type="ORF">PBIL07802_LOCUS23642</name>
</gene>
<dbReference type="EMBL" id="HBIB01036396">
    <property type="protein sequence ID" value="CAE0261352.1"/>
    <property type="molecule type" value="Transcribed_RNA"/>
</dbReference>
<name>A0A7S3DM08_9EUKA</name>
<dbReference type="EMBL" id="HBIB01036391">
    <property type="protein sequence ID" value="CAE0261347.1"/>
    <property type="molecule type" value="Transcribed_RNA"/>
</dbReference>
<reference evidence="1" key="1">
    <citation type="submission" date="2021-01" db="EMBL/GenBank/DDBJ databases">
        <authorList>
            <person name="Corre E."/>
            <person name="Pelletier E."/>
            <person name="Niang G."/>
            <person name="Scheremetjew M."/>
            <person name="Finn R."/>
            <person name="Kale V."/>
            <person name="Holt S."/>
            <person name="Cochrane G."/>
            <person name="Meng A."/>
            <person name="Brown T."/>
            <person name="Cohen L."/>
        </authorList>
    </citation>
    <scope>NUCLEOTIDE SEQUENCE</scope>
    <source>
        <strain evidence="1">NIES-2562</strain>
    </source>
</reference>
<evidence type="ECO:0000313" key="2">
    <source>
        <dbReference type="EMBL" id="CAE0261352.1"/>
    </source>
</evidence>
<protein>
    <submittedName>
        <fullName evidence="1">Uncharacterized protein</fullName>
    </submittedName>
</protein>
<evidence type="ECO:0000313" key="1">
    <source>
        <dbReference type="EMBL" id="CAE0261347.1"/>
    </source>
</evidence>
<accession>A0A7S3DM08</accession>
<dbReference type="AlphaFoldDB" id="A0A7S3DM08"/>
<sequence length="140" mass="15664">MPIMFYILVNVLEAINETTKRGTSLTKITTNTLKVFGFDAMAGNQFEQEAEVVAVVGEGVRRELGPLCDSLVMVGESLLVTLWHMLQDKDKETRSEILNRGEDRSITQALVTEVLERRDHFPEELGGCVTLTLNLRKLVA</sequence>